<gene>
    <name evidence="1" type="ORF">QAD02_015114</name>
</gene>
<proteinExistence type="predicted"/>
<keyword evidence="2" id="KW-1185">Reference proteome</keyword>
<comment type="caution">
    <text evidence="1">The sequence shown here is derived from an EMBL/GenBank/DDBJ whole genome shotgun (WGS) entry which is preliminary data.</text>
</comment>
<sequence length="392" mass="43289">MQYNRGQSSRRNHPRKIDKSSNKEHKEHVDIDSARATVNAVKSLESFLGPIEVVSISQDDEARTSLGITAAKKLIVILMHMEYKVSSPDHDFVVGPRDKLIPSVYAVIVIKENRMGDPKPMTYSGPTHIKIRSGKHSSCIAALHDDDIQAMPSKQKVIEQQGSDEEIDLVNIDDTCERATDVMDEIVRAATEQLRILTANTRKSSRRVANAGPNSTDVILTSTQKGNTTASTIKKKFQKNESSATIAKHGGISPTKEMRVAVNLSNLPEEVPKNVESAQNPPSNNKAMQDQLAARELEDRGYTVRTLGHLRSFTQQSQIDKFSWNSNLEAGMLGTIKSAPEPFSACRDVREHSAAKGVVARGCAVRVLDTPSRLSQGLDQLGKQSRQWILLY</sequence>
<protein>
    <submittedName>
        <fullName evidence="1">Uncharacterized protein</fullName>
    </submittedName>
</protein>
<evidence type="ECO:0000313" key="1">
    <source>
        <dbReference type="EMBL" id="KAJ8679327.1"/>
    </source>
</evidence>
<dbReference type="Proteomes" id="UP001239111">
    <property type="component" value="Chromosome 2"/>
</dbReference>
<name>A0ACC2P7R7_9HYME</name>
<organism evidence="1 2">
    <name type="scientific">Eretmocerus hayati</name>
    <dbReference type="NCBI Taxonomy" id="131215"/>
    <lineage>
        <taxon>Eukaryota</taxon>
        <taxon>Metazoa</taxon>
        <taxon>Ecdysozoa</taxon>
        <taxon>Arthropoda</taxon>
        <taxon>Hexapoda</taxon>
        <taxon>Insecta</taxon>
        <taxon>Pterygota</taxon>
        <taxon>Neoptera</taxon>
        <taxon>Endopterygota</taxon>
        <taxon>Hymenoptera</taxon>
        <taxon>Apocrita</taxon>
        <taxon>Proctotrupomorpha</taxon>
        <taxon>Chalcidoidea</taxon>
        <taxon>Aphelinidae</taxon>
        <taxon>Aphelininae</taxon>
        <taxon>Eretmocerus</taxon>
    </lineage>
</organism>
<dbReference type="EMBL" id="CM056742">
    <property type="protein sequence ID" value="KAJ8679327.1"/>
    <property type="molecule type" value="Genomic_DNA"/>
</dbReference>
<evidence type="ECO:0000313" key="2">
    <source>
        <dbReference type="Proteomes" id="UP001239111"/>
    </source>
</evidence>
<reference evidence="1" key="1">
    <citation type="submission" date="2023-04" db="EMBL/GenBank/DDBJ databases">
        <title>A chromosome-level genome assembly of the parasitoid wasp Eretmocerus hayati.</title>
        <authorList>
            <person name="Zhong Y."/>
            <person name="Liu S."/>
            <person name="Liu Y."/>
        </authorList>
    </citation>
    <scope>NUCLEOTIDE SEQUENCE</scope>
    <source>
        <strain evidence="1">ZJU_SS_LIU_2023</strain>
    </source>
</reference>
<accession>A0ACC2P7R7</accession>